<keyword evidence="2" id="KW-0677">Repeat</keyword>
<dbReference type="InterPro" id="IPR002498">
    <property type="entry name" value="PInositol-4-P-4/5-kinase_core"/>
</dbReference>
<dbReference type="Gene3D" id="3.30.810.10">
    <property type="entry name" value="2-Layer Sandwich"/>
    <property type="match status" value="1"/>
</dbReference>
<dbReference type="Gene3D" id="3.30.800.10">
    <property type="entry name" value="Phosphatidylinositol Phosphate Kinase II Beta"/>
    <property type="match status" value="1"/>
</dbReference>
<dbReference type="Proteomes" id="UP001454036">
    <property type="component" value="Unassembled WGS sequence"/>
</dbReference>
<keyword evidence="1 6" id="KW-0808">Transferase</keyword>
<comment type="caution">
    <text evidence="8">The sequence shown here is derived from an EMBL/GenBank/DDBJ whole genome shotgun (WGS) entry which is preliminary data.</text>
</comment>
<dbReference type="PIRSF" id="PIRSF037274">
    <property type="entry name" value="PIP5K_plant_prd"/>
    <property type="match status" value="1"/>
</dbReference>
<dbReference type="SMART" id="SM00330">
    <property type="entry name" value="PIPKc"/>
    <property type="match status" value="1"/>
</dbReference>
<keyword evidence="4 6" id="KW-0418">Kinase</keyword>
<evidence type="ECO:0000259" key="7">
    <source>
        <dbReference type="PROSITE" id="PS51455"/>
    </source>
</evidence>
<dbReference type="GO" id="GO:0005524">
    <property type="term" value="F:ATP binding"/>
    <property type="evidence" value="ECO:0007669"/>
    <property type="project" value="UniProtKB-UniRule"/>
</dbReference>
<evidence type="ECO:0000313" key="9">
    <source>
        <dbReference type="Proteomes" id="UP001454036"/>
    </source>
</evidence>
<proteinExistence type="predicted"/>
<dbReference type="Gene3D" id="2.20.110.10">
    <property type="entry name" value="Histone H3 K4-specific methyltransferase SET7/9 N-terminal domain"/>
    <property type="match status" value="4"/>
</dbReference>
<dbReference type="GO" id="GO:0005886">
    <property type="term" value="C:plasma membrane"/>
    <property type="evidence" value="ECO:0007669"/>
    <property type="project" value="TreeGrafter"/>
</dbReference>
<dbReference type="Pfam" id="PF01504">
    <property type="entry name" value="PIP5K"/>
    <property type="match status" value="1"/>
</dbReference>
<dbReference type="InterPro" id="IPR017163">
    <property type="entry name" value="PIno-4-P-5_kinase_pln"/>
</dbReference>
<evidence type="ECO:0000256" key="4">
    <source>
        <dbReference type="ARBA" id="ARBA00022777"/>
    </source>
</evidence>
<dbReference type="EMBL" id="BAABME010007213">
    <property type="protein sequence ID" value="GAA0170357.1"/>
    <property type="molecule type" value="Genomic_DNA"/>
</dbReference>
<dbReference type="FunFam" id="2.20.110.10:FF:000015">
    <property type="entry name" value="Phosphatidylinositol 4-phosphate 5-kinase"/>
    <property type="match status" value="1"/>
</dbReference>
<keyword evidence="3 6" id="KW-0547">Nucleotide-binding</keyword>
<comment type="catalytic activity">
    <reaction evidence="6">
        <text>a 1,2-diacyl-sn-glycero-3-phospho-(1D-myo-inositol 4-phosphate) + ATP = a 1,2-diacyl-sn-glycero-3-phospho-(1D-myo-inositol-4,5-bisphosphate) + ADP + H(+)</text>
        <dbReference type="Rhea" id="RHEA:14425"/>
        <dbReference type="ChEBI" id="CHEBI:15378"/>
        <dbReference type="ChEBI" id="CHEBI:30616"/>
        <dbReference type="ChEBI" id="CHEBI:58178"/>
        <dbReference type="ChEBI" id="CHEBI:58456"/>
        <dbReference type="ChEBI" id="CHEBI:456216"/>
        <dbReference type="EC" id="2.7.1.68"/>
    </reaction>
</comment>
<protein>
    <recommendedName>
        <fullName evidence="6">Phosphatidylinositol 4-phosphate 5-kinase</fullName>
        <ecNumber evidence="6">2.7.1.68</ecNumber>
    </recommendedName>
</protein>
<gene>
    <name evidence="8" type="ORF">LIER_24637</name>
</gene>
<evidence type="ECO:0000256" key="3">
    <source>
        <dbReference type="ARBA" id="ARBA00022741"/>
    </source>
</evidence>
<name>A0AAV3R5U2_LITER</name>
<accession>A0AAV3R5U2</accession>
<dbReference type="InterPro" id="IPR027483">
    <property type="entry name" value="PInositol-4-P-4/5-kinase_C_sf"/>
</dbReference>
<dbReference type="GO" id="GO:0016308">
    <property type="term" value="F:1-phosphatidylinositol-4-phosphate 5-kinase activity"/>
    <property type="evidence" value="ECO:0007669"/>
    <property type="project" value="UniProtKB-UniRule"/>
</dbReference>
<dbReference type="PROSITE" id="PS51455">
    <property type="entry name" value="PIPK"/>
    <property type="match status" value="1"/>
</dbReference>
<dbReference type="AlphaFoldDB" id="A0AAV3R5U2"/>
<reference evidence="8 9" key="1">
    <citation type="submission" date="2024-01" db="EMBL/GenBank/DDBJ databases">
        <title>The complete chloroplast genome sequence of Lithospermum erythrorhizon: insights into the phylogenetic relationship among Boraginaceae species and the maternal lineages of purple gromwells.</title>
        <authorList>
            <person name="Okada T."/>
            <person name="Watanabe K."/>
        </authorList>
    </citation>
    <scope>NUCLEOTIDE SEQUENCE [LARGE SCALE GENOMIC DNA]</scope>
</reference>
<dbReference type="SUPFAM" id="SSF82185">
    <property type="entry name" value="Histone H3 K4-specific methyltransferase SET7/9 N-terminal domain"/>
    <property type="match status" value="1"/>
</dbReference>
<dbReference type="GO" id="GO:0046854">
    <property type="term" value="P:phosphatidylinositol phosphate biosynthetic process"/>
    <property type="evidence" value="ECO:0007669"/>
    <property type="project" value="TreeGrafter"/>
</dbReference>
<dbReference type="InterPro" id="IPR003409">
    <property type="entry name" value="MORN"/>
</dbReference>
<evidence type="ECO:0000313" key="8">
    <source>
        <dbReference type="EMBL" id="GAA0170357.1"/>
    </source>
</evidence>
<evidence type="ECO:0000256" key="6">
    <source>
        <dbReference type="PIRNR" id="PIRNR037274"/>
    </source>
</evidence>
<dbReference type="InterPro" id="IPR023610">
    <property type="entry name" value="PInositol-4/5-P-5/4-kinase"/>
</dbReference>
<organism evidence="8 9">
    <name type="scientific">Lithospermum erythrorhizon</name>
    <name type="common">Purple gromwell</name>
    <name type="synonym">Lithospermum officinale var. erythrorhizon</name>
    <dbReference type="NCBI Taxonomy" id="34254"/>
    <lineage>
        <taxon>Eukaryota</taxon>
        <taxon>Viridiplantae</taxon>
        <taxon>Streptophyta</taxon>
        <taxon>Embryophyta</taxon>
        <taxon>Tracheophyta</taxon>
        <taxon>Spermatophyta</taxon>
        <taxon>Magnoliopsida</taxon>
        <taxon>eudicotyledons</taxon>
        <taxon>Gunneridae</taxon>
        <taxon>Pentapetalae</taxon>
        <taxon>asterids</taxon>
        <taxon>lamiids</taxon>
        <taxon>Boraginales</taxon>
        <taxon>Boraginaceae</taxon>
        <taxon>Boraginoideae</taxon>
        <taxon>Lithospermeae</taxon>
        <taxon>Lithospermum</taxon>
    </lineage>
</organism>
<dbReference type="SUPFAM" id="SSF56104">
    <property type="entry name" value="SAICAR synthase-like"/>
    <property type="match status" value="1"/>
</dbReference>
<dbReference type="CDD" id="cd17302">
    <property type="entry name" value="PIPKc_AtPIP5K_like"/>
    <property type="match status" value="1"/>
</dbReference>
<keyword evidence="5 6" id="KW-0067">ATP-binding</keyword>
<evidence type="ECO:0000256" key="5">
    <source>
        <dbReference type="ARBA" id="ARBA00022840"/>
    </source>
</evidence>
<keyword evidence="9" id="KW-1185">Reference proteome</keyword>
<feature type="domain" description="PIPK" evidence="7">
    <location>
        <begin position="351"/>
        <end position="732"/>
    </location>
</feature>
<evidence type="ECO:0000256" key="2">
    <source>
        <dbReference type="ARBA" id="ARBA00022737"/>
    </source>
</evidence>
<dbReference type="InterPro" id="IPR027484">
    <property type="entry name" value="PInositol-4-P-5-kinase_N"/>
</dbReference>
<dbReference type="EC" id="2.7.1.68" evidence="6"/>
<evidence type="ECO:0000256" key="1">
    <source>
        <dbReference type="ARBA" id="ARBA00022679"/>
    </source>
</evidence>
<dbReference type="PANTHER" id="PTHR23086:SF114">
    <property type="entry name" value="PHOSPHATIDYLINOSITOL 4-PHOSPHATE 5-KINASE 3"/>
    <property type="match status" value="1"/>
</dbReference>
<dbReference type="PANTHER" id="PTHR23086">
    <property type="entry name" value="PHOSPHATIDYLINOSITOL-4-PHOSPHATE 5-KINASE"/>
    <property type="match status" value="1"/>
</dbReference>
<dbReference type="Pfam" id="PF02493">
    <property type="entry name" value="MORN"/>
    <property type="match status" value="7"/>
</dbReference>
<sequence>MHEALMVKSKVEADGDVILIPPPGVTRQGRSQSGSRRVVPTADDLTTINTRSTLESKEAREIKRGNNLGRVSIPPMEIMLTSRELTIVKTGNGEVEIVLANGDLYMGGFGEDQPNGNGKYLWADGCMYEGEWRVGKATGRGKFSWPSGATYEGEFRDGRMEGKGTFIGADGDTYRGLWAADRKHGFGEKRYANGDVYTGLWKWNVQDGEGRYVWSNGNEYVGEWKNGVMFGKGVFVWTNGKRYEGDWVDGAPKGNGVFTWPDDEIRGKSGGNHGRARRAAIGENNGNGNFSKICIWDSDGEAGDITCDIIGSIDSKLMLLDREVDRMRSRKSPQRYEGPEMKKGGQVVVKGHKNYDLILSFQLGIRYTIGKHAAMAHELRQDDFDPYEKFWTRFSPEGSKVTPAHQSPDFKWKDYCPMVFKHLRELFRIDPAEYMVAICGSDALRELSSPGKSGSLFFLTQDDRFIIKTVRKAEVKVLLRMLPHYYEHISNCKNSLVTKFFGVHCVKPIGGQKTRFVVMGNVFYSEYVIHKRFDLKGSSYGRMTGKPEGETDETTTFKDLDLDFVFNLRKSWHEELIRLITNDCLFLEAENIMDYSLLIGVHFCNTKESFIETSGEINSQDYQLALVVNQTLQNQQMQSVLGRNIPGKAVRISKIESNITSNNESQLSCIQNDGETYDVILYLGIIDILQDYDITKKLEHAYKSLQVDANSISAVDPKQYSKRFRDFIHKIFVEDEG</sequence>
<dbReference type="SMART" id="SM00698">
    <property type="entry name" value="MORN"/>
    <property type="match status" value="7"/>
</dbReference>